<feature type="non-terminal residue" evidence="1">
    <location>
        <position position="182"/>
    </location>
</feature>
<gene>
    <name evidence="1" type="ORF">BGZ70_006323</name>
</gene>
<dbReference type="OrthoDB" id="2424936at2759"/>
<dbReference type="Proteomes" id="UP000738359">
    <property type="component" value="Unassembled WGS sequence"/>
</dbReference>
<evidence type="ECO:0000313" key="1">
    <source>
        <dbReference type="EMBL" id="KAF9940593.1"/>
    </source>
</evidence>
<reference evidence="1" key="1">
    <citation type="journal article" date="2020" name="Fungal Divers.">
        <title>Resolving the Mortierellaceae phylogeny through synthesis of multi-gene phylogenetics and phylogenomics.</title>
        <authorList>
            <person name="Vandepol N."/>
            <person name="Liber J."/>
            <person name="Desiro A."/>
            <person name="Na H."/>
            <person name="Kennedy M."/>
            <person name="Barry K."/>
            <person name="Grigoriev I.V."/>
            <person name="Miller A.N."/>
            <person name="O'Donnell K."/>
            <person name="Stajich J.E."/>
            <person name="Bonito G."/>
        </authorList>
    </citation>
    <scope>NUCLEOTIDE SEQUENCE</scope>
    <source>
        <strain evidence="1">CK1249</strain>
    </source>
</reference>
<protein>
    <submittedName>
        <fullName evidence="1">Uncharacterized protein</fullName>
    </submittedName>
</protein>
<organism evidence="1 2">
    <name type="scientific">Mortierella alpina</name>
    <name type="common">Oleaginous fungus</name>
    <name type="synonym">Mortierella renispora</name>
    <dbReference type="NCBI Taxonomy" id="64518"/>
    <lineage>
        <taxon>Eukaryota</taxon>
        <taxon>Fungi</taxon>
        <taxon>Fungi incertae sedis</taxon>
        <taxon>Mucoromycota</taxon>
        <taxon>Mortierellomycotina</taxon>
        <taxon>Mortierellomycetes</taxon>
        <taxon>Mortierellales</taxon>
        <taxon>Mortierellaceae</taxon>
        <taxon>Mortierella</taxon>
    </lineage>
</organism>
<evidence type="ECO:0000313" key="2">
    <source>
        <dbReference type="Proteomes" id="UP000738359"/>
    </source>
</evidence>
<keyword evidence="2" id="KW-1185">Reference proteome</keyword>
<accession>A0A9P6LTQ9</accession>
<dbReference type="AlphaFoldDB" id="A0A9P6LTQ9"/>
<proteinExistence type="predicted"/>
<name>A0A9P6LTQ9_MORAP</name>
<sequence length="182" mass="20445">MHPKDSRVRVATWRDIIRSEVFYDIWKQAWLAQSTEPVINNPFPPHQPLHDYTKLLRDQQRPIILDESGEEQAKSNSLRTCSSTFRNLIRSEHVVSGNASTLLERIEDVQSSISGVIGEIYTTAHMATLLIAQGGAHTEADGPAPHVGFDLGQLVPHNFRSERTSQWEIAVAPVSLQDVIEK</sequence>
<dbReference type="EMBL" id="JAAAHY010003527">
    <property type="protein sequence ID" value="KAF9940593.1"/>
    <property type="molecule type" value="Genomic_DNA"/>
</dbReference>
<comment type="caution">
    <text evidence="1">The sequence shown here is derived from an EMBL/GenBank/DDBJ whole genome shotgun (WGS) entry which is preliminary data.</text>
</comment>